<feature type="transmembrane region" description="Helical" evidence="5">
    <location>
        <begin position="94"/>
        <end position="122"/>
    </location>
</feature>
<gene>
    <name evidence="8" type="ORF">UXM345_LOCUS12496</name>
    <name evidence="7" type="ORF">XDN619_LOCUS28106</name>
</gene>
<evidence type="ECO:0000259" key="6">
    <source>
        <dbReference type="PROSITE" id="PS50262"/>
    </source>
</evidence>
<keyword evidence="4 5" id="KW-0472">Membrane</keyword>
<dbReference type="Proteomes" id="UP000663887">
    <property type="component" value="Unassembled WGS sequence"/>
</dbReference>
<keyword evidence="3 5" id="KW-1133">Transmembrane helix</keyword>
<evidence type="ECO:0000313" key="9">
    <source>
        <dbReference type="Proteomes" id="UP000663887"/>
    </source>
</evidence>
<comment type="caution">
    <text evidence="7">The sequence shown here is derived from an EMBL/GenBank/DDBJ whole genome shotgun (WGS) entry which is preliminary data.</text>
</comment>
<dbReference type="Gene3D" id="1.20.1070.10">
    <property type="entry name" value="Rhodopsin 7-helix transmembrane proteins"/>
    <property type="match status" value="1"/>
</dbReference>
<feature type="transmembrane region" description="Helical" evidence="5">
    <location>
        <begin position="7"/>
        <end position="26"/>
    </location>
</feature>
<evidence type="ECO:0000313" key="8">
    <source>
        <dbReference type="EMBL" id="CAF3936355.1"/>
    </source>
</evidence>
<dbReference type="InterPro" id="IPR017452">
    <property type="entry name" value="GPCR_Rhodpsn_7TM"/>
</dbReference>
<dbReference type="EMBL" id="CAJNRG010013421">
    <property type="protein sequence ID" value="CAF2148044.1"/>
    <property type="molecule type" value="Genomic_DNA"/>
</dbReference>
<organism evidence="7 9">
    <name type="scientific">Rotaria magnacalcarata</name>
    <dbReference type="NCBI Taxonomy" id="392030"/>
    <lineage>
        <taxon>Eukaryota</taxon>
        <taxon>Metazoa</taxon>
        <taxon>Spiralia</taxon>
        <taxon>Gnathifera</taxon>
        <taxon>Rotifera</taxon>
        <taxon>Eurotatoria</taxon>
        <taxon>Bdelloidea</taxon>
        <taxon>Philodinida</taxon>
        <taxon>Philodinidae</taxon>
        <taxon>Rotaria</taxon>
    </lineage>
</organism>
<evidence type="ECO:0000256" key="4">
    <source>
        <dbReference type="ARBA" id="ARBA00023136"/>
    </source>
</evidence>
<dbReference type="PROSITE" id="PS50262">
    <property type="entry name" value="G_PROTEIN_RECEP_F1_2"/>
    <property type="match status" value="1"/>
</dbReference>
<feature type="transmembrane region" description="Helical" evidence="5">
    <location>
        <begin position="134"/>
        <end position="154"/>
    </location>
</feature>
<evidence type="ECO:0000256" key="5">
    <source>
        <dbReference type="SAM" id="Phobius"/>
    </source>
</evidence>
<feature type="transmembrane region" description="Helical" evidence="5">
    <location>
        <begin position="53"/>
        <end position="73"/>
    </location>
</feature>
<dbReference type="Proteomes" id="UP000663842">
    <property type="component" value="Unassembled WGS sequence"/>
</dbReference>
<proteinExistence type="predicted"/>
<dbReference type="EMBL" id="CAJOBF010001306">
    <property type="protein sequence ID" value="CAF3936355.1"/>
    <property type="molecule type" value="Genomic_DNA"/>
</dbReference>
<protein>
    <recommendedName>
        <fullName evidence="6">G-protein coupled receptors family 1 profile domain-containing protein</fullName>
    </recommendedName>
</protein>
<evidence type="ECO:0000256" key="3">
    <source>
        <dbReference type="ARBA" id="ARBA00022989"/>
    </source>
</evidence>
<dbReference type="SUPFAM" id="SSF81321">
    <property type="entry name" value="Family A G protein-coupled receptor-like"/>
    <property type="match status" value="1"/>
</dbReference>
<accession>A0A816XLH1</accession>
<feature type="domain" description="G-protein coupled receptors family 1 profile" evidence="6">
    <location>
        <begin position="1"/>
        <end position="150"/>
    </location>
</feature>
<comment type="subcellular location">
    <subcellularLocation>
        <location evidence="1">Membrane</location>
    </subcellularLocation>
</comment>
<dbReference type="GO" id="GO:0016020">
    <property type="term" value="C:membrane"/>
    <property type="evidence" value="ECO:0007669"/>
    <property type="project" value="UniProtKB-SubCell"/>
</dbReference>
<keyword evidence="2 5" id="KW-0812">Transmembrane</keyword>
<dbReference type="AlphaFoldDB" id="A0A816XLH1"/>
<reference evidence="7" key="1">
    <citation type="submission" date="2021-02" db="EMBL/GenBank/DDBJ databases">
        <authorList>
            <person name="Nowell W R."/>
        </authorList>
    </citation>
    <scope>NUCLEOTIDE SEQUENCE</scope>
</reference>
<name>A0A816XLH1_9BILA</name>
<evidence type="ECO:0000313" key="7">
    <source>
        <dbReference type="EMBL" id="CAF2148044.1"/>
    </source>
</evidence>
<evidence type="ECO:0000256" key="1">
    <source>
        <dbReference type="ARBA" id="ARBA00004370"/>
    </source>
</evidence>
<sequence length="189" mass="22026">MHYPPILLCFICPLTLYNLVVNIYPYENVYYYDSYVCGGACYQFETIAGNIDYFINIVIPTALITLANMILLLRVTHQKRAMKSANTWQKYRLVYVQLVSISILYFIIWIPFVIISLIRLFYDALFLQDMTMLIINYCLYICLLASPFICLLGLPTVRRNLRNSLCMTRITLMVQTRVRPAETINTQTG</sequence>
<evidence type="ECO:0000256" key="2">
    <source>
        <dbReference type="ARBA" id="ARBA00022692"/>
    </source>
</evidence>